<evidence type="ECO:0000256" key="5">
    <source>
        <dbReference type="ARBA" id="ARBA00022723"/>
    </source>
</evidence>
<dbReference type="InterPro" id="IPR000219">
    <property type="entry name" value="DH_dom"/>
</dbReference>
<dbReference type="PROSITE" id="PS50002">
    <property type="entry name" value="SH3"/>
    <property type="match status" value="1"/>
</dbReference>
<dbReference type="PROSITE" id="PS50178">
    <property type="entry name" value="ZF_FYVE"/>
    <property type="match status" value="1"/>
</dbReference>
<evidence type="ECO:0000256" key="9">
    <source>
        <dbReference type="PROSITE-ProRule" id="PRU00091"/>
    </source>
</evidence>
<dbReference type="InterPro" id="IPR013083">
    <property type="entry name" value="Znf_RING/FYVE/PHD"/>
</dbReference>
<dbReference type="Gene3D" id="2.30.30.40">
    <property type="entry name" value="SH3 Domains"/>
    <property type="match status" value="1"/>
</dbReference>
<dbReference type="InterPro" id="IPR051092">
    <property type="entry name" value="FYVE_RhoGEF_PH"/>
</dbReference>
<accession>A0AB34JLR5</accession>
<feature type="domain" description="PH" evidence="13">
    <location>
        <begin position="729"/>
        <end position="836"/>
    </location>
</feature>
<dbReference type="Proteomes" id="UP001515480">
    <property type="component" value="Unassembled WGS sequence"/>
</dbReference>
<feature type="domain" description="SH3" evidence="12">
    <location>
        <begin position="880"/>
        <end position="938"/>
    </location>
</feature>
<feature type="region of interest" description="Disordered" evidence="11">
    <location>
        <begin position="701"/>
        <end position="721"/>
    </location>
</feature>
<dbReference type="InterPro" id="IPR035899">
    <property type="entry name" value="DBL_dom_sf"/>
</dbReference>
<protein>
    <submittedName>
        <fullName evidence="16">Uncharacterized protein</fullName>
    </submittedName>
</protein>
<dbReference type="SUPFAM" id="SSF50044">
    <property type="entry name" value="SH3-domain"/>
    <property type="match status" value="1"/>
</dbReference>
<dbReference type="InterPro" id="IPR000306">
    <property type="entry name" value="Znf_FYVE"/>
</dbReference>
<feature type="compositionally biased region" description="Pro residues" evidence="11">
    <location>
        <begin position="82"/>
        <end position="93"/>
    </location>
</feature>
<dbReference type="InterPro" id="IPR011993">
    <property type="entry name" value="PH-like_dom_sf"/>
</dbReference>
<evidence type="ECO:0000256" key="1">
    <source>
        <dbReference type="ARBA" id="ARBA00004245"/>
    </source>
</evidence>
<feature type="compositionally biased region" description="Basic and acidic residues" evidence="11">
    <location>
        <begin position="1"/>
        <end position="16"/>
    </location>
</feature>
<comment type="caution">
    <text evidence="16">The sequence shown here is derived from an EMBL/GenBank/DDBJ whole genome shotgun (WGS) entry which is preliminary data.</text>
</comment>
<dbReference type="InterPro" id="IPR036028">
    <property type="entry name" value="SH3-like_dom_sf"/>
</dbReference>
<evidence type="ECO:0000256" key="11">
    <source>
        <dbReference type="SAM" id="MobiDB-lite"/>
    </source>
</evidence>
<evidence type="ECO:0000259" key="13">
    <source>
        <dbReference type="PROSITE" id="PS50003"/>
    </source>
</evidence>
<evidence type="ECO:0000259" key="12">
    <source>
        <dbReference type="PROSITE" id="PS50002"/>
    </source>
</evidence>
<dbReference type="GO" id="GO:0005737">
    <property type="term" value="C:cytoplasm"/>
    <property type="evidence" value="ECO:0007669"/>
    <property type="project" value="TreeGrafter"/>
</dbReference>
<evidence type="ECO:0000256" key="8">
    <source>
        <dbReference type="ARBA" id="ARBA00023212"/>
    </source>
</evidence>
<dbReference type="InterPro" id="IPR001849">
    <property type="entry name" value="PH_domain"/>
</dbReference>
<evidence type="ECO:0000259" key="14">
    <source>
        <dbReference type="PROSITE" id="PS50010"/>
    </source>
</evidence>
<comment type="subcellular location">
    <subcellularLocation>
        <location evidence="1">Cytoplasm</location>
        <location evidence="1">Cytoskeleton</location>
    </subcellularLocation>
</comment>
<dbReference type="Gene3D" id="2.30.29.30">
    <property type="entry name" value="Pleckstrin-homology domain (PH domain)/Phosphotyrosine-binding domain (PTB)"/>
    <property type="match status" value="2"/>
</dbReference>
<evidence type="ECO:0000256" key="4">
    <source>
        <dbReference type="ARBA" id="ARBA00022658"/>
    </source>
</evidence>
<feature type="compositionally biased region" description="Pro residues" evidence="11">
    <location>
        <begin position="102"/>
        <end position="115"/>
    </location>
</feature>
<evidence type="ECO:0000256" key="2">
    <source>
        <dbReference type="ARBA" id="ARBA00022443"/>
    </source>
</evidence>
<feature type="region of interest" description="Disordered" evidence="11">
    <location>
        <begin position="300"/>
        <end position="323"/>
    </location>
</feature>
<keyword evidence="2 10" id="KW-0728">SH3 domain</keyword>
<keyword evidence="8" id="KW-0206">Cytoskeleton</keyword>
<proteinExistence type="predicted"/>
<keyword evidence="7" id="KW-0862">Zinc</keyword>
<dbReference type="Pfam" id="PF01363">
    <property type="entry name" value="FYVE"/>
    <property type="match status" value="1"/>
</dbReference>
<evidence type="ECO:0000313" key="17">
    <source>
        <dbReference type="Proteomes" id="UP001515480"/>
    </source>
</evidence>
<evidence type="ECO:0000259" key="15">
    <source>
        <dbReference type="PROSITE" id="PS50178"/>
    </source>
</evidence>
<dbReference type="Pfam" id="PF00169">
    <property type="entry name" value="PH"/>
    <property type="match status" value="1"/>
</dbReference>
<keyword evidence="4" id="KW-0344">Guanine-nucleotide releasing factor</keyword>
<dbReference type="PROSITE" id="PS50003">
    <property type="entry name" value="PH_DOMAIN"/>
    <property type="match status" value="2"/>
</dbReference>
<evidence type="ECO:0000256" key="7">
    <source>
        <dbReference type="ARBA" id="ARBA00022833"/>
    </source>
</evidence>
<reference evidence="16 17" key="1">
    <citation type="journal article" date="2024" name="Science">
        <title>Giant polyketide synthase enzymes in the biosynthesis of giant marine polyether toxins.</title>
        <authorList>
            <person name="Fallon T.R."/>
            <person name="Shende V.V."/>
            <person name="Wierzbicki I.H."/>
            <person name="Pendleton A.L."/>
            <person name="Watervoot N.F."/>
            <person name="Auber R.P."/>
            <person name="Gonzalez D.J."/>
            <person name="Wisecaver J.H."/>
            <person name="Moore B.S."/>
        </authorList>
    </citation>
    <scope>NUCLEOTIDE SEQUENCE [LARGE SCALE GENOMIC DNA]</scope>
    <source>
        <strain evidence="16 17">12B1</strain>
    </source>
</reference>
<dbReference type="GO" id="GO:0005856">
    <property type="term" value="C:cytoskeleton"/>
    <property type="evidence" value="ECO:0007669"/>
    <property type="project" value="UniProtKB-SubCell"/>
</dbReference>
<dbReference type="SUPFAM" id="SSF48065">
    <property type="entry name" value="DBL homology domain (DH-domain)"/>
    <property type="match status" value="2"/>
</dbReference>
<dbReference type="Gene3D" id="1.20.900.10">
    <property type="entry name" value="Dbl homology (DH) domain"/>
    <property type="match status" value="1"/>
</dbReference>
<dbReference type="SMART" id="SM00326">
    <property type="entry name" value="SH3"/>
    <property type="match status" value="1"/>
</dbReference>
<dbReference type="GO" id="GO:0008270">
    <property type="term" value="F:zinc ion binding"/>
    <property type="evidence" value="ECO:0007669"/>
    <property type="project" value="UniProtKB-KW"/>
</dbReference>
<evidence type="ECO:0000256" key="6">
    <source>
        <dbReference type="ARBA" id="ARBA00022771"/>
    </source>
</evidence>
<gene>
    <name evidence="16" type="ORF">AB1Y20_021509</name>
</gene>
<keyword evidence="6 9" id="KW-0863">Zinc-finger</keyword>
<dbReference type="CDD" id="cd00160">
    <property type="entry name" value="RhoGEF"/>
    <property type="match status" value="1"/>
</dbReference>
<feature type="compositionally biased region" description="Pro residues" evidence="11">
    <location>
        <begin position="57"/>
        <end position="67"/>
    </location>
</feature>
<dbReference type="Gene3D" id="3.30.40.10">
    <property type="entry name" value="Zinc/RING finger domain, C3HC4 (zinc finger)"/>
    <property type="match status" value="1"/>
</dbReference>
<dbReference type="Pfam" id="PF14604">
    <property type="entry name" value="SH3_9"/>
    <property type="match status" value="1"/>
</dbReference>
<keyword evidence="3" id="KW-0963">Cytoplasm</keyword>
<evidence type="ECO:0000313" key="16">
    <source>
        <dbReference type="EMBL" id="KAL1521858.1"/>
    </source>
</evidence>
<feature type="region of interest" description="Disordered" evidence="11">
    <location>
        <begin position="1"/>
        <end position="132"/>
    </location>
</feature>
<dbReference type="SUPFAM" id="SSF50729">
    <property type="entry name" value="PH domain-like"/>
    <property type="match status" value="2"/>
</dbReference>
<feature type="region of interest" description="Disordered" evidence="11">
    <location>
        <begin position="844"/>
        <end position="875"/>
    </location>
</feature>
<dbReference type="EMBL" id="JBGBPQ010000007">
    <property type="protein sequence ID" value="KAL1521858.1"/>
    <property type="molecule type" value="Genomic_DNA"/>
</dbReference>
<feature type="compositionally biased region" description="Acidic residues" evidence="11">
    <location>
        <begin position="845"/>
        <end position="855"/>
    </location>
</feature>
<evidence type="ECO:0000256" key="10">
    <source>
        <dbReference type="PROSITE-ProRule" id="PRU00192"/>
    </source>
</evidence>
<dbReference type="SMART" id="SM00064">
    <property type="entry name" value="FYVE"/>
    <property type="match status" value="1"/>
</dbReference>
<dbReference type="AlphaFoldDB" id="A0AB34JLR5"/>
<dbReference type="Pfam" id="PF00621">
    <property type="entry name" value="RhoGEF"/>
    <property type="match status" value="1"/>
</dbReference>
<evidence type="ECO:0000256" key="3">
    <source>
        <dbReference type="ARBA" id="ARBA00022490"/>
    </source>
</evidence>
<feature type="domain" description="PH" evidence="13">
    <location>
        <begin position="503"/>
        <end position="596"/>
    </location>
</feature>
<dbReference type="GO" id="GO:0005085">
    <property type="term" value="F:guanyl-nucleotide exchange factor activity"/>
    <property type="evidence" value="ECO:0007669"/>
    <property type="project" value="UniProtKB-KW"/>
</dbReference>
<feature type="compositionally biased region" description="Low complexity" evidence="11">
    <location>
        <begin position="21"/>
        <end position="31"/>
    </location>
</feature>
<dbReference type="PANTHER" id="PTHR12673">
    <property type="entry name" value="FACIOGENITAL DYSPLASIA PROTEIN"/>
    <property type="match status" value="1"/>
</dbReference>
<keyword evidence="17" id="KW-1185">Reference proteome</keyword>
<dbReference type="PRINTS" id="PR00452">
    <property type="entry name" value="SH3DOMAIN"/>
</dbReference>
<dbReference type="SMART" id="SM00325">
    <property type="entry name" value="RhoGEF"/>
    <property type="match status" value="1"/>
</dbReference>
<sequence length="952" mass="103757">MEFWKQQERQVLKEGSHSAQPSSPLPRSLSPVRCTTSPPLATSPSVGEGRPINATAPPIPAAPPRPSPVVEEKPLTTSGHVTPPPVPAAPPRVPRAASPALPSSPPRHPSPPLPPLEDIESSTLQDPPLTRSRKLSAWLSEPELTELTPCVTSKECVPSAAALSAGAKPLGAGEAVYREEVAGKAEEWQLCFVQGTGWTFLPAACISRQGAEQPPASGSGGVAHAADERYKVAMELAQTEKSYGKAMRLMAETLVKPMRELELLSEVEVAKLFSCAEQALPSPLHLLRHHSLARAARVHATLSNPTPTSASSSSKYTSRLHPDVPSSPIALPPTVQMAELCSSLLADVERCVNEWSAASCVGEVFLQDGSAHHLSALYVQFINNYEQSTRMLAACEERAEFRAFVRHWQVLMQATGHGGCTLRSLLIQPVQRVPRYKMLLEQLLKHTPHDHADHGPATRALAAISRLATGVNEAVRRREAVEKVVEVEKYFVGAVPLQQPGRWFVREGKMSKQSRHGKESVTVILFNDALLYAEKKLADGGKLSLRRILSPIEKVQPSSGNACELQVFSPEKSITLIAASSEERDSWVNDVREVAHRAVKGASDDEHEVAPVWTPDAAATHCMTCGHEFSVLRRRHHCRSCGKVLCAGCSESRVSMPGLYDDKAVRVCKPCYAQVRMKTTVAPSPERMESNSSSLGRLSLNARTSGVGRPSGKRSSLRSSQLKMSTAGGVVLQGWLQKKGGGGSDGSLRNWAKGGRRNWKKRWVVITDKQFVSWFDKREEETRELKGSLGLHGAQVIAGKVEGRFWVLTNTRSLELAADSKAAAEMWISVLQQTANKALVPSDLGDMEEEVDTSGDESQAERMSQLSHMSQEDDAPQLRASGNLARVMYSYSAQEPGEMSIEEGELIEVISDEDDWWVGRIGDRCGSFPNNYVQVEPVVQNNQANQRVSAII</sequence>
<feature type="domain" description="FYVE-type" evidence="15">
    <location>
        <begin position="616"/>
        <end position="676"/>
    </location>
</feature>
<feature type="compositionally biased region" description="Polar residues" evidence="11">
    <location>
        <begin position="33"/>
        <end position="45"/>
    </location>
</feature>
<dbReference type="SMART" id="SM00233">
    <property type="entry name" value="PH"/>
    <property type="match status" value="2"/>
</dbReference>
<dbReference type="PROSITE" id="PS50010">
    <property type="entry name" value="DH_2"/>
    <property type="match status" value="1"/>
</dbReference>
<keyword evidence="5" id="KW-0479">Metal-binding</keyword>
<feature type="domain" description="DH" evidence="14">
    <location>
        <begin position="228"/>
        <end position="474"/>
    </location>
</feature>
<dbReference type="InterPro" id="IPR017455">
    <property type="entry name" value="Znf_FYVE-rel"/>
</dbReference>
<dbReference type="PANTHER" id="PTHR12673:SF159">
    <property type="entry name" value="LD03170P"/>
    <property type="match status" value="1"/>
</dbReference>
<feature type="compositionally biased region" description="Low complexity" evidence="11">
    <location>
        <begin position="300"/>
        <end position="317"/>
    </location>
</feature>
<name>A0AB34JLR5_PRYPA</name>
<organism evidence="16 17">
    <name type="scientific">Prymnesium parvum</name>
    <name type="common">Toxic golden alga</name>
    <dbReference type="NCBI Taxonomy" id="97485"/>
    <lineage>
        <taxon>Eukaryota</taxon>
        <taxon>Haptista</taxon>
        <taxon>Haptophyta</taxon>
        <taxon>Prymnesiophyceae</taxon>
        <taxon>Prymnesiales</taxon>
        <taxon>Prymnesiaceae</taxon>
        <taxon>Prymnesium</taxon>
    </lineage>
</organism>
<dbReference type="InterPro" id="IPR001452">
    <property type="entry name" value="SH3_domain"/>
</dbReference>